<dbReference type="EMBL" id="BLLK01000025">
    <property type="protein sequence ID" value="GFH48052.1"/>
    <property type="molecule type" value="Genomic_DNA"/>
</dbReference>
<dbReference type="GO" id="GO:0000502">
    <property type="term" value="C:proteasome complex"/>
    <property type="evidence" value="ECO:0007669"/>
    <property type="project" value="UniProtKB-KW"/>
</dbReference>
<evidence type="ECO:0000256" key="3">
    <source>
        <dbReference type="SAM" id="MobiDB-lite"/>
    </source>
</evidence>
<dbReference type="AlphaFoldDB" id="A0AAD3CL48"/>
<keyword evidence="2" id="KW-0647">Proteasome</keyword>
<reference evidence="5 6" key="1">
    <citation type="journal article" date="2021" name="Sci. Rep.">
        <title>The genome of the diatom Chaetoceros tenuissimus carries an ancient integrated fragment of an extant virus.</title>
        <authorList>
            <person name="Hongo Y."/>
            <person name="Kimura K."/>
            <person name="Takaki Y."/>
            <person name="Yoshida Y."/>
            <person name="Baba S."/>
            <person name="Kobayashi G."/>
            <person name="Nagasaki K."/>
            <person name="Hano T."/>
            <person name="Tomaru Y."/>
        </authorList>
    </citation>
    <scope>NUCLEOTIDE SEQUENCE [LARGE SCALE GENOMIC DNA]</scope>
    <source>
        <strain evidence="5 6">NIES-3715</strain>
    </source>
</reference>
<name>A0AAD3CL48_9STRA</name>
<evidence type="ECO:0000256" key="2">
    <source>
        <dbReference type="ARBA" id="ARBA00022942"/>
    </source>
</evidence>
<dbReference type="InterPro" id="IPR050871">
    <property type="entry name" value="26S_Proteasome/COP9_Components"/>
</dbReference>
<dbReference type="SUPFAM" id="SSF46785">
    <property type="entry name" value="Winged helix' DNA-binding domain"/>
    <property type="match status" value="1"/>
</dbReference>
<keyword evidence="6" id="KW-1185">Reference proteome</keyword>
<evidence type="ECO:0000256" key="1">
    <source>
        <dbReference type="ARBA" id="ARBA00007454"/>
    </source>
</evidence>
<feature type="compositionally biased region" description="Low complexity" evidence="3">
    <location>
        <begin position="12"/>
        <end position="22"/>
    </location>
</feature>
<dbReference type="PANTHER" id="PTHR10678">
    <property type="entry name" value="26S PROTEASOME NON-ATPASE REGULATORY SUBUNIT 11/COP9 SIGNALOSOME COMPLEX SUBUNIT 2"/>
    <property type="match status" value="1"/>
</dbReference>
<dbReference type="SMART" id="SM00088">
    <property type="entry name" value="PINT"/>
    <property type="match status" value="1"/>
</dbReference>
<dbReference type="PROSITE" id="PS50250">
    <property type="entry name" value="PCI"/>
    <property type="match status" value="1"/>
</dbReference>
<organism evidence="5 6">
    <name type="scientific">Chaetoceros tenuissimus</name>
    <dbReference type="NCBI Taxonomy" id="426638"/>
    <lineage>
        <taxon>Eukaryota</taxon>
        <taxon>Sar</taxon>
        <taxon>Stramenopiles</taxon>
        <taxon>Ochrophyta</taxon>
        <taxon>Bacillariophyta</taxon>
        <taxon>Coscinodiscophyceae</taxon>
        <taxon>Chaetocerotophycidae</taxon>
        <taxon>Chaetocerotales</taxon>
        <taxon>Chaetocerotaceae</taxon>
        <taxon>Chaetoceros</taxon>
    </lineage>
</organism>
<comment type="caution">
    <text evidence="5">The sequence shown here is derived from an EMBL/GenBank/DDBJ whole genome shotgun (WGS) entry which is preliminary data.</text>
</comment>
<dbReference type="Pfam" id="PF18055">
    <property type="entry name" value="RPN6_N"/>
    <property type="match status" value="1"/>
</dbReference>
<feature type="region of interest" description="Disordered" evidence="3">
    <location>
        <begin position="1"/>
        <end position="22"/>
    </location>
</feature>
<comment type="similarity">
    <text evidence="1">Belongs to the proteasome subunit S9 family.</text>
</comment>
<feature type="domain" description="PCI" evidence="4">
    <location>
        <begin position="260"/>
        <end position="461"/>
    </location>
</feature>
<gene>
    <name evidence="5" type="ORF">CTEN210_04528</name>
</gene>
<protein>
    <recommendedName>
        <fullName evidence="4">PCI domain-containing protein</fullName>
    </recommendedName>
</protein>
<dbReference type="InterPro" id="IPR036390">
    <property type="entry name" value="WH_DNA-bd_sf"/>
</dbReference>
<dbReference type="Gene3D" id="1.25.40.570">
    <property type="match status" value="1"/>
</dbReference>
<proteinExistence type="inferred from homology"/>
<dbReference type="InterPro" id="IPR000717">
    <property type="entry name" value="PCI_dom"/>
</dbReference>
<dbReference type="SMART" id="SM00753">
    <property type="entry name" value="PAM"/>
    <property type="match status" value="1"/>
</dbReference>
<dbReference type="InterPro" id="IPR040773">
    <property type="entry name" value="Rpn6_N"/>
</dbReference>
<evidence type="ECO:0000259" key="4">
    <source>
        <dbReference type="PROSITE" id="PS50250"/>
    </source>
</evidence>
<dbReference type="Proteomes" id="UP001054902">
    <property type="component" value="Unassembled WGS sequence"/>
</dbReference>
<dbReference type="Pfam" id="PF01399">
    <property type="entry name" value="PCI"/>
    <property type="match status" value="1"/>
</dbReference>
<evidence type="ECO:0000313" key="5">
    <source>
        <dbReference type="EMBL" id="GFH48052.1"/>
    </source>
</evidence>
<sequence length="495" mass="54408">MTDGEAMEIDSAPPAAAAATEAPMSVVDEEEEDIADLIQLFDSINTESDSAKTISTLEQILTEPQNRFGPKATSIKERSIYTLARTYCTDKQSNQVVSLLTGTTCSTFFSSVTKAKCAKVVRAVLDLVCNLAPQELEMQRQICNNIIEWTKTEKRSFLRQRVESKLSSILYNLKLYAEAQTLVDGLLSELKKLDDKQLLVETHLVESKIHHGLRNLPKSKAALTASRTCANAIYVGPALQSSIDGMSGILHVEEGDYNTAHSYFLEAFEQLDQLEGDKKKKDAMGGVAVVGGVSGEGTGSALNCLKYMMLCKILDGVSKALKGVVGVKSSKSDVDISNMISNKQAIKYAGRDIEAMSAIASAASRRSLKDYEAVIQEFSQELQEDILIKNHLKFLHEQLLESNLIRIIEPYSCVEIDHVATLIEMPLDIVEKKLSQMILDGNLNGILDQGKGQLIVYEEGEKDLAMEKGLQVIANMDNVVTSLFSRSHKLRTTMA</sequence>
<accession>A0AAD3CL48</accession>
<evidence type="ECO:0000313" key="6">
    <source>
        <dbReference type="Proteomes" id="UP001054902"/>
    </source>
</evidence>